<sequence length="335" mass="37832">MKPRSNRISRAQKTNNIQGEGTNWVLIAGGALLSTLSIRLGYMLKQALDSKQHENPSNYLKGNGKISERRKSAGHGLQSNLYSFTQDDHGCFSCISGTEGAMEKKCPPDSQLLSEPDGALPLVTVSAPELGKENTVIWASSPDRLELPPKPFHHSNCSDSPCVSESGSDIFIKREVIQKLRQQLKRRDDMLLEMQDQIVELQNSLNVQLAHSTNLQLQLNDTNRDLFDSEGEIQKLRKAIADHCVGHVSSYDKSWMADTRNGHANVYLNGESKFERPEKRRDDIIEMLKREMGELKEVLVGKDYLLQSYKEQNAELALKMKQLQQKLDYQLPNIL</sequence>
<evidence type="ECO:0000256" key="1">
    <source>
        <dbReference type="SAM" id="Phobius"/>
    </source>
</evidence>
<gene>
    <name evidence="2" type="ORF">O6P43_030212</name>
</gene>
<name>A0AAD7PCD0_QUISA</name>
<dbReference type="PANTHER" id="PTHR34462">
    <property type="entry name" value="OS05G0587400 PROTEIN"/>
    <property type="match status" value="1"/>
</dbReference>
<organism evidence="2 3">
    <name type="scientific">Quillaja saponaria</name>
    <name type="common">Soap bark tree</name>
    <dbReference type="NCBI Taxonomy" id="32244"/>
    <lineage>
        <taxon>Eukaryota</taxon>
        <taxon>Viridiplantae</taxon>
        <taxon>Streptophyta</taxon>
        <taxon>Embryophyta</taxon>
        <taxon>Tracheophyta</taxon>
        <taxon>Spermatophyta</taxon>
        <taxon>Magnoliopsida</taxon>
        <taxon>eudicotyledons</taxon>
        <taxon>Gunneridae</taxon>
        <taxon>Pentapetalae</taxon>
        <taxon>rosids</taxon>
        <taxon>fabids</taxon>
        <taxon>Fabales</taxon>
        <taxon>Quillajaceae</taxon>
        <taxon>Quillaja</taxon>
    </lineage>
</organism>
<dbReference type="AlphaFoldDB" id="A0AAD7PCD0"/>
<dbReference type="PANTHER" id="PTHR34462:SF1">
    <property type="entry name" value="OS05G0587400 PROTEIN"/>
    <property type="match status" value="1"/>
</dbReference>
<accession>A0AAD7PCD0</accession>
<comment type="caution">
    <text evidence="2">The sequence shown here is derived from an EMBL/GenBank/DDBJ whole genome shotgun (WGS) entry which is preliminary data.</text>
</comment>
<evidence type="ECO:0000313" key="3">
    <source>
        <dbReference type="Proteomes" id="UP001163823"/>
    </source>
</evidence>
<keyword evidence="1" id="KW-0812">Transmembrane</keyword>
<feature type="transmembrane region" description="Helical" evidence="1">
    <location>
        <begin position="21"/>
        <end position="42"/>
    </location>
</feature>
<proteinExistence type="predicted"/>
<reference evidence="2" key="1">
    <citation type="journal article" date="2023" name="Science">
        <title>Elucidation of the pathway for biosynthesis of saponin adjuvants from the soapbark tree.</title>
        <authorList>
            <person name="Reed J."/>
            <person name="Orme A."/>
            <person name="El-Demerdash A."/>
            <person name="Owen C."/>
            <person name="Martin L.B.B."/>
            <person name="Misra R.C."/>
            <person name="Kikuchi S."/>
            <person name="Rejzek M."/>
            <person name="Martin A.C."/>
            <person name="Harkess A."/>
            <person name="Leebens-Mack J."/>
            <person name="Louveau T."/>
            <person name="Stephenson M.J."/>
            <person name="Osbourn A."/>
        </authorList>
    </citation>
    <scope>NUCLEOTIDE SEQUENCE</scope>
    <source>
        <strain evidence="2">S10</strain>
    </source>
</reference>
<protein>
    <submittedName>
        <fullName evidence="2">Intracellular protein transport protein USO1 isoform 2</fullName>
    </submittedName>
</protein>
<keyword evidence="1" id="KW-1133">Transmembrane helix</keyword>
<keyword evidence="1" id="KW-0472">Membrane</keyword>
<keyword evidence="3" id="KW-1185">Reference proteome</keyword>
<evidence type="ECO:0000313" key="2">
    <source>
        <dbReference type="EMBL" id="KAJ7949932.1"/>
    </source>
</evidence>
<dbReference type="Proteomes" id="UP001163823">
    <property type="component" value="Chromosome 12"/>
</dbReference>
<dbReference type="KEGG" id="qsa:O6P43_030212"/>
<dbReference type="EMBL" id="JARAOO010000012">
    <property type="protein sequence ID" value="KAJ7949932.1"/>
    <property type="molecule type" value="Genomic_DNA"/>
</dbReference>